<name>A0AAV2HAF2_LYMST</name>
<dbReference type="SMART" id="SM00233">
    <property type="entry name" value="PH"/>
    <property type="match status" value="1"/>
</dbReference>
<reference evidence="6 7" key="1">
    <citation type="submission" date="2024-04" db="EMBL/GenBank/DDBJ databases">
        <authorList>
            <consortium name="Genoscope - CEA"/>
            <person name="William W."/>
        </authorList>
    </citation>
    <scope>NUCLEOTIDE SEQUENCE [LARGE SCALE GENOMIC DNA]</scope>
</reference>
<feature type="compositionally biased region" description="Low complexity" evidence="3">
    <location>
        <begin position="238"/>
        <end position="290"/>
    </location>
</feature>
<feature type="compositionally biased region" description="Polar residues" evidence="3">
    <location>
        <begin position="300"/>
        <end position="321"/>
    </location>
</feature>
<organism evidence="6 7">
    <name type="scientific">Lymnaea stagnalis</name>
    <name type="common">Great pond snail</name>
    <name type="synonym">Helix stagnalis</name>
    <dbReference type="NCBI Taxonomy" id="6523"/>
    <lineage>
        <taxon>Eukaryota</taxon>
        <taxon>Metazoa</taxon>
        <taxon>Spiralia</taxon>
        <taxon>Lophotrochozoa</taxon>
        <taxon>Mollusca</taxon>
        <taxon>Gastropoda</taxon>
        <taxon>Heterobranchia</taxon>
        <taxon>Euthyneura</taxon>
        <taxon>Panpulmonata</taxon>
        <taxon>Hygrophila</taxon>
        <taxon>Lymnaeoidea</taxon>
        <taxon>Lymnaeidae</taxon>
        <taxon>Lymnaea</taxon>
    </lineage>
</organism>
<dbReference type="InterPro" id="IPR052231">
    <property type="entry name" value="Rho_GEF_signaling-related"/>
</dbReference>
<dbReference type="SUPFAM" id="SSF48065">
    <property type="entry name" value="DBL homology domain (DH-domain)"/>
    <property type="match status" value="1"/>
</dbReference>
<dbReference type="SMART" id="SM00325">
    <property type="entry name" value="RhoGEF"/>
    <property type="match status" value="1"/>
</dbReference>
<feature type="compositionally biased region" description="Low complexity" evidence="3">
    <location>
        <begin position="210"/>
        <end position="225"/>
    </location>
</feature>
<dbReference type="InterPro" id="IPR000219">
    <property type="entry name" value="DH_dom"/>
</dbReference>
<dbReference type="EMBL" id="CAXITT010000073">
    <property type="protein sequence ID" value="CAL1530643.1"/>
    <property type="molecule type" value="Genomic_DNA"/>
</dbReference>
<dbReference type="InterPro" id="IPR011993">
    <property type="entry name" value="PH-like_dom_sf"/>
</dbReference>
<evidence type="ECO:0000256" key="3">
    <source>
        <dbReference type="SAM" id="MobiDB-lite"/>
    </source>
</evidence>
<proteinExistence type="predicted"/>
<comment type="caution">
    <text evidence="6">The sequence shown here is derived from an EMBL/GenBank/DDBJ whole genome shotgun (WGS) entry which is preliminary data.</text>
</comment>
<gene>
    <name evidence="6" type="ORF">GSLYS_00004768001</name>
</gene>
<dbReference type="SUPFAM" id="SSF50729">
    <property type="entry name" value="PH domain-like"/>
    <property type="match status" value="1"/>
</dbReference>
<evidence type="ECO:0000313" key="6">
    <source>
        <dbReference type="EMBL" id="CAL1530643.1"/>
    </source>
</evidence>
<keyword evidence="7" id="KW-1185">Reference proteome</keyword>
<evidence type="ECO:0000259" key="5">
    <source>
        <dbReference type="PROSITE" id="PS50010"/>
    </source>
</evidence>
<protein>
    <submittedName>
        <fullName evidence="6">Uncharacterized protein</fullName>
    </submittedName>
</protein>
<evidence type="ECO:0000313" key="7">
    <source>
        <dbReference type="Proteomes" id="UP001497497"/>
    </source>
</evidence>
<dbReference type="CDD" id="cd00160">
    <property type="entry name" value="RhoGEF"/>
    <property type="match status" value="1"/>
</dbReference>
<feature type="compositionally biased region" description="Polar residues" evidence="3">
    <location>
        <begin position="164"/>
        <end position="183"/>
    </location>
</feature>
<dbReference type="PROSITE" id="PS50003">
    <property type="entry name" value="PH_DOMAIN"/>
    <property type="match status" value="1"/>
</dbReference>
<evidence type="ECO:0000256" key="1">
    <source>
        <dbReference type="ARBA" id="ARBA00022553"/>
    </source>
</evidence>
<dbReference type="CDD" id="cd13242">
    <property type="entry name" value="PH_puratrophin-1"/>
    <property type="match status" value="1"/>
</dbReference>
<evidence type="ECO:0000256" key="2">
    <source>
        <dbReference type="ARBA" id="ARBA00022658"/>
    </source>
</evidence>
<dbReference type="Gene3D" id="1.20.900.10">
    <property type="entry name" value="Dbl homology (DH) domain"/>
    <property type="match status" value="1"/>
</dbReference>
<dbReference type="InterPro" id="IPR055251">
    <property type="entry name" value="SOS1_NGEF_PH"/>
</dbReference>
<dbReference type="FunFam" id="2.30.29.30:FF:000078">
    <property type="entry name" value="Guanine nucleotide exchange factor DBS"/>
    <property type="match status" value="1"/>
</dbReference>
<dbReference type="Pfam" id="PF00621">
    <property type="entry name" value="RhoGEF"/>
    <property type="match status" value="1"/>
</dbReference>
<evidence type="ECO:0000259" key="4">
    <source>
        <dbReference type="PROSITE" id="PS50003"/>
    </source>
</evidence>
<dbReference type="GO" id="GO:0005085">
    <property type="term" value="F:guanyl-nucleotide exchange factor activity"/>
    <property type="evidence" value="ECO:0007669"/>
    <property type="project" value="UniProtKB-KW"/>
</dbReference>
<dbReference type="InterPro" id="IPR035899">
    <property type="entry name" value="DBL_dom_sf"/>
</dbReference>
<feature type="compositionally biased region" description="Polar residues" evidence="3">
    <location>
        <begin position="883"/>
        <end position="898"/>
    </location>
</feature>
<dbReference type="PROSITE" id="PS50010">
    <property type="entry name" value="DH_2"/>
    <property type="match status" value="1"/>
</dbReference>
<dbReference type="AlphaFoldDB" id="A0AAV2HAF2"/>
<dbReference type="Proteomes" id="UP001497497">
    <property type="component" value="Unassembled WGS sequence"/>
</dbReference>
<keyword evidence="2" id="KW-0344">Guanine-nucleotide releasing factor</keyword>
<dbReference type="PANTHER" id="PTHR45845:SF3">
    <property type="entry name" value="PURATROPHIN-1-LIKE, ISOFORM A"/>
    <property type="match status" value="1"/>
</dbReference>
<keyword evidence="1" id="KW-0597">Phosphoprotein</keyword>
<feature type="domain" description="DH" evidence="5">
    <location>
        <begin position="477"/>
        <end position="653"/>
    </location>
</feature>
<dbReference type="InterPro" id="IPR001849">
    <property type="entry name" value="PH_domain"/>
</dbReference>
<feature type="region of interest" description="Disordered" evidence="3">
    <location>
        <begin position="880"/>
        <end position="923"/>
    </location>
</feature>
<dbReference type="Pfam" id="PF22697">
    <property type="entry name" value="SOS1_NGEF_PH"/>
    <property type="match status" value="1"/>
</dbReference>
<accession>A0AAV2HAF2</accession>
<sequence>MKYVSSMKMEHTATADGLEKLLRSLNIYLSEHPPMGEDSFSSMLDAAQRLHNDRLVEQCRVAKARCQETHQLLQLRQTTLRRARNQLEVEQALKEGEAFPDREGTNTSSAFEPHAIDNISEDITNDYRSLVNTSRDNHDRLLFSAPSSPAVHGNEFFLKAAGDMQSQSPVWEPQDSSTPTFTNWHGVGDGPRVGRKVGFKSESSASHQDSGSNSHLGSHHVSSSSPQFHYPTAPPSPYSSASSTASSSSSPTKAATMTSSLSMPLPSSAASSSSPIVPSVILPLSPTLTTPDPPSRTRLYQPTPSISRLYNSSPTRTTVPSGSVKLSLGRTISQPRSVHSLPAGVSPSTRPHKKMLKRASTAPVPMLTSPILEEESPGNTPSPTDPDGHPSREQRSAKSISMITGSSESLPSMPEEGEDVDLDMSPCRDQQDAAGTSVKDWTPVPVNTHLHRSARSTPTGPMADLRLSEAEIKSRRTVSLIMSEMIQTERDYVRALQFITDHYVPELQRDDVPQMLRGKRTVIFGNLEKIQQFHSQYFLKQLESCQNQPFLVGQYFLQHETMFYLYALYNKNKPKSDTLMMEYGKEFFREKQLELGDKMDLSSYLLKPVQRMGKYALLLKQLVKECAETEPEYPELKAAEEMVKFQLRHGNDLLAMDSLRDCDVNLQEQGRLLRQEEFLVFQGRKKSMRRIFLFEDLILFSKTRRGRQGQHDIYVYKTSFKTADIGMTENYGDSGYKFEIWFRRRSVGENYVLQAPSTEVKKAWVKDISRLLWRQAIRNRETRINELATMGIGNKPCMDIKPSEDNIQDRSINVSLNNRGARTRNSIAVSSFDYLRNGNKRPHSIISVSSTSSSGSSQSSFGLLGSLNLAFDPLDSPRMNRRSFASNESGIVTDSDTSAGDLGTENRGPSLRRGSQGNNAPLSTMRSYFDVMKSRVLKQKYPDQVYTDVSDLSLC</sequence>
<feature type="domain" description="PH" evidence="4">
    <location>
        <begin position="665"/>
        <end position="773"/>
    </location>
</feature>
<dbReference type="Gene3D" id="2.30.29.30">
    <property type="entry name" value="Pleckstrin-homology domain (PH domain)/Phosphotyrosine-binding domain (PTB)"/>
    <property type="match status" value="1"/>
</dbReference>
<dbReference type="PANTHER" id="PTHR45845">
    <property type="entry name" value="RHO GUANINE NUCLEOTIDE EXCHANGE FACTOR-RELATED"/>
    <property type="match status" value="1"/>
</dbReference>
<feature type="compositionally biased region" description="Basic and acidic residues" evidence="3">
    <location>
        <begin position="386"/>
        <end position="396"/>
    </location>
</feature>
<feature type="region of interest" description="Disordered" evidence="3">
    <location>
        <begin position="164"/>
        <end position="444"/>
    </location>
</feature>
<feature type="compositionally biased region" description="Polar residues" evidence="3">
    <location>
        <begin position="913"/>
        <end position="923"/>
    </location>
</feature>
<feature type="compositionally biased region" description="Polar residues" evidence="3">
    <location>
        <begin position="397"/>
        <end position="410"/>
    </location>
</feature>